<feature type="transmembrane region" description="Helical" evidence="1">
    <location>
        <begin position="6"/>
        <end position="23"/>
    </location>
</feature>
<evidence type="ECO:0008006" key="4">
    <source>
        <dbReference type="Google" id="ProtNLM"/>
    </source>
</evidence>
<evidence type="ECO:0000256" key="1">
    <source>
        <dbReference type="SAM" id="Phobius"/>
    </source>
</evidence>
<dbReference type="RefSeq" id="WP_025277392.1">
    <property type="nucleotide sequence ID" value="NZ_CP007034.1"/>
</dbReference>
<keyword evidence="1" id="KW-1133">Transmembrane helix</keyword>
<evidence type="ECO:0000313" key="3">
    <source>
        <dbReference type="Proteomes" id="UP000018901"/>
    </source>
</evidence>
<dbReference type="STRING" id="880074.BARVI_00835"/>
<name>W0ES00_9BACT</name>
<keyword evidence="1" id="KW-0472">Membrane</keyword>
<reference evidence="2 3" key="1">
    <citation type="submission" date="2013-12" db="EMBL/GenBank/DDBJ databases">
        <authorList>
            <consortium name="DOE Joint Genome Institute"/>
            <person name="Eisen J."/>
            <person name="Huntemann M."/>
            <person name="Han J."/>
            <person name="Chen A."/>
            <person name="Kyrpides N."/>
            <person name="Mavromatis K."/>
            <person name="Markowitz V."/>
            <person name="Palaniappan K."/>
            <person name="Ivanova N."/>
            <person name="Schaumberg A."/>
            <person name="Pati A."/>
            <person name="Liolios K."/>
            <person name="Nordberg H.P."/>
            <person name="Cantor M.N."/>
            <person name="Hua S.X."/>
            <person name="Woyke T."/>
        </authorList>
    </citation>
    <scope>NUCLEOTIDE SEQUENCE [LARGE SCALE GENOMIC DNA]</scope>
    <source>
        <strain evidence="3">DSM 18177</strain>
    </source>
</reference>
<dbReference type="AlphaFoldDB" id="W0ES00"/>
<gene>
    <name evidence="2" type="ORF">BARVI_00835</name>
</gene>
<dbReference type="KEGG" id="bvs:BARVI_00835"/>
<dbReference type="GeneID" id="90528023"/>
<dbReference type="HOGENOM" id="CLU_2785517_0_0_10"/>
<accession>W0ES00</accession>
<dbReference type="Proteomes" id="UP000018901">
    <property type="component" value="Chromosome"/>
</dbReference>
<protein>
    <recommendedName>
        <fullName evidence="4">Virus attachment protein p12 family protein</fullName>
    </recommendedName>
</protein>
<dbReference type="EMBL" id="CP007034">
    <property type="protein sequence ID" value="AHF13542.1"/>
    <property type="molecule type" value="Genomic_DNA"/>
</dbReference>
<keyword evidence="3" id="KW-1185">Reference proteome</keyword>
<keyword evidence="1" id="KW-0812">Transmembrane</keyword>
<proteinExistence type="predicted"/>
<organism evidence="2 3">
    <name type="scientific">Barnesiella viscericola DSM 18177</name>
    <dbReference type="NCBI Taxonomy" id="880074"/>
    <lineage>
        <taxon>Bacteria</taxon>
        <taxon>Pseudomonadati</taxon>
        <taxon>Bacteroidota</taxon>
        <taxon>Bacteroidia</taxon>
        <taxon>Bacteroidales</taxon>
        <taxon>Barnesiellaceae</taxon>
        <taxon>Barnesiella</taxon>
    </lineage>
</organism>
<sequence>MSAEIQIWIVAILLFGALAYVIYKIVNLVRGRKESASSCCGCDIPCKARDLKVQKAKKIDTKYCKIEK</sequence>
<dbReference type="OrthoDB" id="9922567at2"/>
<evidence type="ECO:0000313" key="2">
    <source>
        <dbReference type="EMBL" id="AHF13542.1"/>
    </source>
</evidence>